<sequence>MDIKMNLLAVAVGIISAEKSDAAPELVLKTGLKNCTVPTTTFCFIPVAAQRPATLLQLCKAAWDKALGRVDFHNGPEPSTQKNPIQLFLA</sequence>
<reference evidence="1" key="1">
    <citation type="submission" date="2021-03" db="EMBL/GenBank/DDBJ databases">
        <title>Draft genome sequence of rust myrtle Austropuccinia psidii MF-1, a brazilian biotype.</title>
        <authorList>
            <person name="Quecine M.C."/>
            <person name="Pachon D.M.R."/>
            <person name="Bonatelli M.L."/>
            <person name="Correr F.H."/>
            <person name="Franceschini L.M."/>
            <person name="Leite T.F."/>
            <person name="Margarido G.R.A."/>
            <person name="Almeida C.A."/>
            <person name="Ferrarezi J.A."/>
            <person name="Labate C.A."/>
        </authorList>
    </citation>
    <scope>NUCLEOTIDE SEQUENCE</scope>
    <source>
        <strain evidence="1">MF-1</strain>
    </source>
</reference>
<comment type="caution">
    <text evidence="1">The sequence shown here is derived from an EMBL/GenBank/DDBJ whole genome shotgun (WGS) entry which is preliminary data.</text>
</comment>
<evidence type="ECO:0000313" key="1">
    <source>
        <dbReference type="EMBL" id="MBW0465739.1"/>
    </source>
</evidence>
<organism evidence="1 2">
    <name type="scientific">Austropuccinia psidii MF-1</name>
    <dbReference type="NCBI Taxonomy" id="1389203"/>
    <lineage>
        <taxon>Eukaryota</taxon>
        <taxon>Fungi</taxon>
        <taxon>Dikarya</taxon>
        <taxon>Basidiomycota</taxon>
        <taxon>Pucciniomycotina</taxon>
        <taxon>Pucciniomycetes</taxon>
        <taxon>Pucciniales</taxon>
        <taxon>Sphaerophragmiaceae</taxon>
        <taxon>Austropuccinia</taxon>
    </lineage>
</organism>
<proteinExistence type="predicted"/>
<gene>
    <name evidence="1" type="ORF">O181_005454</name>
</gene>
<name>A0A9Q3BI53_9BASI</name>
<evidence type="ECO:0000313" key="2">
    <source>
        <dbReference type="Proteomes" id="UP000765509"/>
    </source>
</evidence>
<dbReference type="EMBL" id="AVOT02001117">
    <property type="protein sequence ID" value="MBW0465739.1"/>
    <property type="molecule type" value="Genomic_DNA"/>
</dbReference>
<keyword evidence="2" id="KW-1185">Reference proteome</keyword>
<dbReference type="Proteomes" id="UP000765509">
    <property type="component" value="Unassembled WGS sequence"/>
</dbReference>
<protein>
    <submittedName>
        <fullName evidence="1">Uncharacterized protein</fullName>
    </submittedName>
</protein>
<accession>A0A9Q3BI53</accession>
<dbReference type="AlphaFoldDB" id="A0A9Q3BI53"/>